<keyword evidence="10" id="KW-1185">Reference proteome</keyword>
<protein>
    <submittedName>
        <fullName evidence="9">Peptidase family M23</fullName>
    </submittedName>
</protein>
<feature type="domain" description="M23ase beta-sheet core" evidence="8">
    <location>
        <begin position="142"/>
        <end position="244"/>
    </location>
</feature>
<organism evidence="9 10">
    <name type="scientific">Solilutibacter silvestris</name>
    <dbReference type="NCBI Taxonomy" id="1645665"/>
    <lineage>
        <taxon>Bacteria</taxon>
        <taxon>Pseudomonadati</taxon>
        <taxon>Pseudomonadota</taxon>
        <taxon>Gammaproteobacteria</taxon>
        <taxon>Lysobacterales</taxon>
        <taxon>Lysobacteraceae</taxon>
        <taxon>Solilutibacter</taxon>
    </lineage>
</organism>
<evidence type="ECO:0000256" key="5">
    <source>
        <dbReference type="ARBA" id="ARBA00022833"/>
    </source>
</evidence>
<keyword evidence="2" id="KW-0645">Protease</keyword>
<dbReference type="CDD" id="cd12797">
    <property type="entry name" value="M23_peptidase"/>
    <property type="match status" value="1"/>
</dbReference>
<keyword evidence="5" id="KW-0862">Zinc</keyword>
<keyword evidence="6" id="KW-0482">Metalloprotease</keyword>
<dbReference type="Pfam" id="PF01551">
    <property type="entry name" value="Peptidase_M23"/>
    <property type="match status" value="1"/>
</dbReference>
<evidence type="ECO:0000313" key="9">
    <source>
        <dbReference type="EMBL" id="PNS08987.1"/>
    </source>
</evidence>
<proteinExistence type="predicted"/>
<dbReference type="GO" id="GO:0006508">
    <property type="term" value="P:proteolysis"/>
    <property type="evidence" value="ECO:0007669"/>
    <property type="project" value="UniProtKB-KW"/>
</dbReference>
<keyword evidence="3" id="KW-0479">Metal-binding</keyword>
<evidence type="ECO:0000256" key="3">
    <source>
        <dbReference type="ARBA" id="ARBA00022723"/>
    </source>
</evidence>
<dbReference type="SUPFAM" id="SSF51261">
    <property type="entry name" value="Duplicated hybrid motif"/>
    <property type="match status" value="1"/>
</dbReference>
<accession>A0A2K1Q212</accession>
<dbReference type="InterPro" id="IPR050570">
    <property type="entry name" value="Cell_wall_metabolism_enzyme"/>
</dbReference>
<evidence type="ECO:0000256" key="2">
    <source>
        <dbReference type="ARBA" id="ARBA00022670"/>
    </source>
</evidence>
<dbReference type="OrthoDB" id="9800107at2"/>
<dbReference type="InterPro" id="IPR016047">
    <property type="entry name" value="M23ase_b-sheet_dom"/>
</dbReference>
<evidence type="ECO:0000256" key="1">
    <source>
        <dbReference type="ARBA" id="ARBA00001947"/>
    </source>
</evidence>
<gene>
    <name evidence="9" type="ORF">Lysil_0616</name>
</gene>
<dbReference type="PANTHER" id="PTHR21666">
    <property type="entry name" value="PEPTIDASE-RELATED"/>
    <property type="match status" value="1"/>
</dbReference>
<reference evidence="9 10" key="1">
    <citation type="submission" date="2017-08" db="EMBL/GenBank/DDBJ databases">
        <title>Lysobacter sylvestris genome.</title>
        <authorList>
            <person name="Zhang D.-C."/>
            <person name="Albuquerque L."/>
            <person name="Franca L."/>
            <person name="Froufe H.J.C."/>
            <person name="Barroso C."/>
            <person name="Egas C."/>
            <person name="Da Costa M."/>
            <person name="Margesin R."/>
        </authorList>
    </citation>
    <scope>NUCLEOTIDE SEQUENCE [LARGE SCALE GENOMIC DNA]</scope>
    <source>
        <strain evidence="9 10">AM20-91</strain>
    </source>
</reference>
<feature type="transmembrane region" description="Helical" evidence="7">
    <location>
        <begin position="28"/>
        <end position="50"/>
    </location>
</feature>
<dbReference type="AlphaFoldDB" id="A0A2K1Q212"/>
<keyword evidence="7" id="KW-1133">Transmembrane helix</keyword>
<comment type="cofactor">
    <cofactor evidence="1">
        <name>Zn(2+)</name>
        <dbReference type="ChEBI" id="CHEBI:29105"/>
    </cofactor>
</comment>
<evidence type="ECO:0000256" key="7">
    <source>
        <dbReference type="SAM" id="Phobius"/>
    </source>
</evidence>
<dbReference type="Proteomes" id="UP000236220">
    <property type="component" value="Unassembled WGS sequence"/>
</dbReference>
<keyword evidence="7" id="KW-0812">Transmembrane</keyword>
<keyword evidence="4" id="KW-0378">Hydrolase</keyword>
<evidence type="ECO:0000256" key="4">
    <source>
        <dbReference type="ARBA" id="ARBA00022801"/>
    </source>
</evidence>
<evidence type="ECO:0000256" key="6">
    <source>
        <dbReference type="ARBA" id="ARBA00023049"/>
    </source>
</evidence>
<dbReference type="Gene3D" id="2.70.70.10">
    <property type="entry name" value="Glucose Permease (Domain IIA)"/>
    <property type="match status" value="1"/>
</dbReference>
<dbReference type="RefSeq" id="WP_103074099.1">
    <property type="nucleotide sequence ID" value="NZ_NPZB01000001.1"/>
</dbReference>
<name>A0A2K1Q212_9GAMM</name>
<evidence type="ECO:0000313" key="10">
    <source>
        <dbReference type="Proteomes" id="UP000236220"/>
    </source>
</evidence>
<keyword evidence="7" id="KW-0472">Membrane</keyword>
<dbReference type="PANTHER" id="PTHR21666:SF288">
    <property type="entry name" value="CELL DIVISION PROTEIN YTFB"/>
    <property type="match status" value="1"/>
</dbReference>
<dbReference type="EMBL" id="NPZB01000001">
    <property type="protein sequence ID" value="PNS08987.1"/>
    <property type="molecule type" value="Genomic_DNA"/>
</dbReference>
<dbReference type="GO" id="GO:0046872">
    <property type="term" value="F:metal ion binding"/>
    <property type="evidence" value="ECO:0007669"/>
    <property type="project" value="UniProtKB-KW"/>
</dbReference>
<evidence type="ECO:0000259" key="8">
    <source>
        <dbReference type="Pfam" id="PF01551"/>
    </source>
</evidence>
<dbReference type="InterPro" id="IPR011055">
    <property type="entry name" value="Dup_hybrid_motif"/>
</dbReference>
<comment type="caution">
    <text evidence="9">The sequence shown here is derived from an EMBL/GenBank/DDBJ whole genome shotgun (WGS) entry which is preliminary data.</text>
</comment>
<sequence>MDTNIDPDRNPDTTTTANTGEVGIFTRLIRGLLLIAIGVVIGGISVYLWIGAQPSLRGGIADVVAVPAAVDPANPPAQPTGSTPLPGPPVDAPAGQFDSAAATTNANEAPVLDGSRLIIPVQGIQPGQLQDTYSDARGSGRVHDAIDIMAPAGTPVLAAADGKVAKLFQSKLGGTTLYQYDDTGAIVYYYAHLQAYAPGIHEGMAVKRGDVIGQVGSTGNASAGAPHLHFAIMVLGPEKQWWKGSAINPYPLLGGAAKGTTAPTPQP</sequence>
<dbReference type="GO" id="GO:0004222">
    <property type="term" value="F:metalloendopeptidase activity"/>
    <property type="evidence" value="ECO:0007669"/>
    <property type="project" value="TreeGrafter"/>
</dbReference>